<keyword evidence="1" id="KW-1133">Transmembrane helix</keyword>
<feature type="transmembrane region" description="Helical" evidence="1">
    <location>
        <begin position="43"/>
        <end position="69"/>
    </location>
</feature>
<dbReference type="RefSeq" id="WP_153758089.1">
    <property type="nucleotide sequence ID" value="NZ_CP045851.1"/>
</dbReference>
<keyword evidence="1" id="KW-0472">Membrane</keyword>
<sequence>MISRRASRQPAPPSVRIVDPVPWVDPEDVAVPLWRKVLSAIELGLLLVVLGILLTVAFGISLLGLFFLLDWIVS</sequence>
<evidence type="ECO:0000256" key="1">
    <source>
        <dbReference type="SAM" id="Phobius"/>
    </source>
</evidence>
<keyword evidence="3" id="KW-1185">Reference proteome</keyword>
<evidence type="ECO:0000313" key="3">
    <source>
        <dbReference type="Proteomes" id="UP000334019"/>
    </source>
</evidence>
<accession>A0A5Q2REC5</accession>
<name>A0A5Q2REC5_9ACTN</name>
<reference evidence="2 3" key="1">
    <citation type="submission" date="2019-11" db="EMBL/GenBank/DDBJ databases">
        <authorList>
            <person name="He Y."/>
        </authorList>
    </citation>
    <scope>NUCLEOTIDE SEQUENCE [LARGE SCALE GENOMIC DNA]</scope>
    <source>
        <strain evidence="2 3">SCSIO 58843</strain>
    </source>
</reference>
<keyword evidence="1" id="KW-0812">Transmembrane</keyword>
<dbReference type="AlphaFoldDB" id="A0A5Q2REC5"/>
<proteinExistence type="predicted"/>
<dbReference type="KEGG" id="atq:GH723_02035"/>
<gene>
    <name evidence="2" type="ORF">GH723_02035</name>
</gene>
<protein>
    <submittedName>
        <fullName evidence="2">Uncharacterized protein</fullName>
    </submittedName>
</protein>
<dbReference type="Proteomes" id="UP000334019">
    <property type="component" value="Chromosome"/>
</dbReference>
<organism evidence="2 3">
    <name type="scientific">Actinomarinicola tropica</name>
    <dbReference type="NCBI Taxonomy" id="2789776"/>
    <lineage>
        <taxon>Bacteria</taxon>
        <taxon>Bacillati</taxon>
        <taxon>Actinomycetota</taxon>
        <taxon>Acidimicrobiia</taxon>
        <taxon>Acidimicrobiales</taxon>
        <taxon>Iamiaceae</taxon>
        <taxon>Actinomarinicola</taxon>
    </lineage>
</organism>
<evidence type="ECO:0000313" key="2">
    <source>
        <dbReference type="EMBL" id="QGG93983.1"/>
    </source>
</evidence>
<dbReference type="EMBL" id="CP045851">
    <property type="protein sequence ID" value="QGG93983.1"/>
    <property type="molecule type" value="Genomic_DNA"/>
</dbReference>